<evidence type="ECO:0000259" key="9">
    <source>
        <dbReference type="SMART" id="SM00859"/>
    </source>
</evidence>
<comment type="similarity">
    <text evidence="7">Belongs to the NAGSA dehydrogenase family. Type 1 subfamily. LysY sub-subfamily.</text>
</comment>
<dbReference type="Gene3D" id="3.30.360.10">
    <property type="entry name" value="Dihydrodipicolinate Reductase, domain 2"/>
    <property type="match status" value="1"/>
</dbReference>
<evidence type="ECO:0000256" key="4">
    <source>
        <dbReference type="ARBA" id="ARBA00022857"/>
    </source>
</evidence>
<gene>
    <name evidence="7" type="primary">lysY</name>
    <name evidence="10" type="ordered locus">Halru_0400</name>
</gene>
<dbReference type="AlphaFoldDB" id="L0I8B0"/>
<dbReference type="SUPFAM" id="SSF51735">
    <property type="entry name" value="NAD(P)-binding Rossmann-fold domains"/>
    <property type="match status" value="1"/>
</dbReference>
<keyword evidence="5 7" id="KW-0560">Oxidoreductase</keyword>
<evidence type="ECO:0000313" key="10">
    <source>
        <dbReference type="EMBL" id="AGB15043.1"/>
    </source>
</evidence>
<dbReference type="HAMAP" id="MF_00150">
    <property type="entry name" value="ArgC_type1"/>
    <property type="match status" value="1"/>
</dbReference>
<dbReference type="GO" id="GO:0003942">
    <property type="term" value="F:N-acetyl-gamma-glutamyl-phosphate reductase activity"/>
    <property type="evidence" value="ECO:0007669"/>
    <property type="project" value="InterPro"/>
</dbReference>
<dbReference type="PANTHER" id="PTHR32338:SF11">
    <property type="entry name" value="[LYSW]-L-2-AMINOADIPATE_[LYSW]-L-GLUTAMATE PHOSPHATE REDUCTASE-RELATED"/>
    <property type="match status" value="1"/>
</dbReference>
<dbReference type="GO" id="GO:0051287">
    <property type="term" value="F:NAD binding"/>
    <property type="evidence" value="ECO:0007669"/>
    <property type="project" value="InterPro"/>
</dbReference>
<comment type="pathway">
    <text evidence="7">Amino-acid biosynthesis; L-lysine biosynthesis via AAA pathway; L-lysine from L-alpha-aminoadipate (Thermus route): step 3/5.</text>
</comment>
<dbReference type="GO" id="GO:0042450">
    <property type="term" value="P:L-arginine biosynthetic process via ornithine"/>
    <property type="evidence" value="ECO:0007669"/>
    <property type="project" value="UniProtKB-UniRule"/>
</dbReference>
<keyword evidence="6 7" id="KW-0457">Lysine biosynthesis</keyword>
<evidence type="ECO:0000256" key="3">
    <source>
        <dbReference type="ARBA" id="ARBA00022605"/>
    </source>
</evidence>
<dbReference type="EC" id="1.2.1.103" evidence="7"/>
<evidence type="ECO:0000256" key="5">
    <source>
        <dbReference type="ARBA" id="ARBA00023002"/>
    </source>
</evidence>
<feature type="region of interest" description="Disordered" evidence="8">
    <location>
        <begin position="220"/>
        <end position="241"/>
    </location>
</feature>
<dbReference type="GO" id="GO:0043870">
    <property type="term" value="F:N-acetyl-gamma-aminoadipyl-phosphate reductase activity"/>
    <property type="evidence" value="ECO:0007669"/>
    <property type="project" value="RHEA"/>
</dbReference>
<protein>
    <recommendedName>
        <fullName evidence="7">Putative [LysW]-L-2-aminoadipate/[LysW]-L-glutamate phosphate reductase</fullName>
        <ecNumber evidence="7">1.2.1.103</ecNumber>
        <ecNumber evidence="7">1.2.1.106</ecNumber>
    </recommendedName>
</protein>
<sequence length="385" mass="39566">MAGGASTAATTDADDTTAVTETAAAETVTASVIGASGFAGGELLRLLAGHPNFDLQQATSRQRAGKSIGSTHPPLRGTELRYTEPTELESVDVLFAATPHGVSMGHIDAFFDAADTVVDLSADFRLDTAAQYDEWYDGHDAPAYLDRAEYALPELNRENLPGADLIASGGCNATATILGLYPLFEHGILGGETGATDGDGAGEPGGDEQIVVDVKVGSSEGGAGGGAASSHAERSGVVRPYAPTGHRHEAEIEQFLGTSVAFTCHAVDMVRGASATSHVFPDAPVSKGDLWTAYRECYEDEPFVRLAAGGSGVYRYPEPKAVAGTNVAEVGFELDPSNGRVVVFSAIDNVMKGSAGQAVHAANIALGFAETAGLDFAGLHPVGSP</sequence>
<dbReference type="STRING" id="797302.Halru_0400"/>
<accession>L0I8B0</accession>
<dbReference type="NCBIfam" id="TIGR01850">
    <property type="entry name" value="argC"/>
    <property type="match status" value="1"/>
</dbReference>
<keyword evidence="2 7" id="KW-0055">Arginine biosynthesis</keyword>
<feature type="binding site" evidence="7">
    <location>
        <begin position="36"/>
        <end position="39"/>
    </location>
    <ligand>
        <name>NADP(+)</name>
        <dbReference type="ChEBI" id="CHEBI:58349"/>
    </ligand>
</feature>
<dbReference type="PANTHER" id="PTHR32338">
    <property type="entry name" value="N-ACETYL-GAMMA-GLUTAMYL-PHOSPHATE REDUCTASE, CHLOROPLASTIC-RELATED-RELATED"/>
    <property type="match status" value="1"/>
</dbReference>
<dbReference type="UniPathway" id="UPA00033">
    <property type="reaction ID" value="UER00037"/>
</dbReference>
<evidence type="ECO:0000256" key="2">
    <source>
        <dbReference type="ARBA" id="ARBA00022571"/>
    </source>
</evidence>
<dbReference type="GO" id="GO:0070401">
    <property type="term" value="F:NADP+ binding"/>
    <property type="evidence" value="ECO:0007669"/>
    <property type="project" value="InterPro"/>
</dbReference>
<dbReference type="GO" id="GO:0005737">
    <property type="term" value="C:cytoplasm"/>
    <property type="evidence" value="ECO:0007669"/>
    <property type="project" value="UniProtKB-SubCell"/>
</dbReference>
<feature type="region of interest" description="Disordered" evidence="8">
    <location>
        <begin position="58"/>
        <end position="78"/>
    </location>
</feature>
<dbReference type="Pfam" id="PF22698">
    <property type="entry name" value="Semialdhyde_dhC_1"/>
    <property type="match status" value="1"/>
</dbReference>
<dbReference type="InterPro" id="IPR000534">
    <property type="entry name" value="Semialdehyde_DH_NAD-bd"/>
</dbReference>
<evidence type="ECO:0000313" key="11">
    <source>
        <dbReference type="Proteomes" id="UP000010846"/>
    </source>
</evidence>
<evidence type="ECO:0000256" key="7">
    <source>
        <dbReference type="HAMAP-Rule" id="MF_02083"/>
    </source>
</evidence>
<dbReference type="InterPro" id="IPR000706">
    <property type="entry name" value="AGPR_type-1"/>
</dbReference>
<name>L0I8B0_HALRX</name>
<feature type="domain" description="Semialdehyde dehydrogenase NAD-binding" evidence="9">
    <location>
        <begin position="29"/>
        <end position="163"/>
    </location>
</feature>
<keyword evidence="11" id="KW-1185">Reference proteome</keyword>
<dbReference type="GeneID" id="14375708"/>
<comment type="pathway">
    <text evidence="7">Amino-acid biosynthesis; L-arginine biosynthesis.</text>
</comment>
<evidence type="ECO:0000256" key="1">
    <source>
        <dbReference type="ARBA" id="ARBA00022490"/>
    </source>
</evidence>
<dbReference type="InterPro" id="IPR037535">
    <property type="entry name" value="LysY"/>
</dbReference>
<dbReference type="InterPro" id="IPR036291">
    <property type="entry name" value="NAD(P)-bd_dom_sf"/>
</dbReference>
<keyword evidence="3 7" id="KW-0028">Amino-acid biosynthesis</keyword>
<comment type="catalytic activity">
    <reaction evidence="7">
        <text>[amino-group carrier protein]-C-terminal-N-(1-carboxy-5-oxopentan-1-yl)-L-glutamine + phosphate + NADP(+) = [amino-group carrier protein]-C-terminal-N-(1-carboxy-5-phosphooxy-5-oxopentan-1-yl)-L-glutamine + NADPH + H(+)</text>
        <dbReference type="Rhea" id="RHEA:41948"/>
        <dbReference type="Rhea" id="RHEA-COMP:9712"/>
        <dbReference type="Rhea" id="RHEA-COMP:9714"/>
        <dbReference type="ChEBI" id="CHEBI:15378"/>
        <dbReference type="ChEBI" id="CHEBI:43474"/>
        <dbReference type="ChEBI" id="CHEBI:57783"/>
        <dbReference type="ChEBI" id="CHEBI:58349"/>
        <dbReference type="ChEBI" id="CHEBI:78499"/>
        <dbReference type="ChEBI" id="CHEBI:78501"/>
        <dbReference type="EC" id="1.2.1.103"/>
    </reaction>
</comment>
<dbReference type="eggNOG" id="arCOG00495">
    <property type="taxonomic scope" value="Archaea"/>
</dbReference>
<dbReference type="Proteomes" id="UP000010846">
    <property type="component" value="Chromosome"/>
</dbReference>
<dbReference type="EC" id="1.2.1.106" evidence="7"/>
<organism evidence="10 11">
    <name type="scientific">Halovivax ruber (strain DSM 18193 / JCM 13892 / XH-70)</name>
    <dbReference type="NCBI Taxonomy" id="797302"/>
    <lineage>
        <taxon>Archaea</taxon>
        <taxon>Methanobacteriati</taxon>
        <taxon>Methanobacteriota</taxon>
        <taxon>Stenosarchaea group</taxon>
        <taxon>Halobacteria</taxon>
        <taxon>Halobacteriales</taxon>
        <taxon>Natrialbaceae</taxon>
        <taxon>Halovivax</taxon>
    </lineage>
</organism>
<dbReference type="SUPFAM" id="SSF55347">
    <property type="entry name" value="Glyceraldehyde-3-phosphate dehydrogenase-like, C-terminal domain"/>
    <property type="match status" value="1"/>
</dbReference>
<comment type="function">
    <text evidence="7">Involved in both the arginine and lysine biosynthetic pathways.</text>
</comment>
<dbReference type="KEGG" id="hru:Halru_0400"/>
<reference evidence="10" key="1">
    <citation type="submission" date="2011-09" db="EMBL/GenBank/DDBJ databases">
        <title>Complete sequence of Halovivax ruber XH-70.</title>
        <authorList>
            <consortium name="US DOE Joint Genome Institute"/>
            <person name="Lucas S."/>
            <person name="Han J."/>
            <person name="Lapidus A."/>
            <person name="Cheng J.-F."/>
            <person name="Goodwin L."/>
            <person name="Pitluck S."/>
            <person name="Peters L."/>
            <person name="Mikhailova N."/>
            <person name="Davenport K."/>
            <person name="Detter J.C."/>
            <person name="Han C."/>
            <person name="Tapia R."/>
            <person name="Land M."/>
            <person name="Hauser L."/>
            <person name="Kyrpides N."/>
            <person name="Ivanova N."/>
            <person name="Pagani I."/>
            <person name="Sproer C."/>
            <person name="Anderson I."/>
            <person name="Woyke T."/>
        </authorList>
    </citation>
    <scope>NUCLEOTIDE SEQUENCE</scope>
    <source>
        <strain evidence="10">XH-70</strain>
    </source>
</reference>
<evidence type="ECO:0000256" key="8">
    <source>
        <dbReference type="SAM" id="MobiDB-lite"/>
    </source>
</evidence>
<dbReference type="RefSeq" id="WP_015299733.1">
    <property type="nucleotide sequence ID" value="NC_019964.1"/>
</dbReference>
<dbReference type="EMBL" id="CP003050">
    <property type="protein sequence ID" value="AGB15043.1"/>
    <property type="molecule type" value="Genomic_DNA"/>
</dbReference>
<dbReference type="UniPathway" id="UPA00068"/>
<keyword evidence="4 7" id="KW-0521">NADP</keyword>
<comment type="caution">
    <text evidence="7">Lacks conserved residue(s) required for the propagation of feature annotation.</text>
</comment>
<comment type="subcellular location">
    <subcellularLocation>
        <location evidence="7">Cytoplasm</location>
    </subcellularLocation>
</comment>
<feature type="binding site" evidence="7">
    <location>
        <position position="349"/>
    </location>
    <ligand>
        <name>NADP(+)</name>
        <dbReference type="ChEBI" id="CHEBI:58349"/>
    </ligand>
</feature>
<dbReference type="CDD" id="cd24151">
    <property type="entry name" value="AGPR_1_N_LysY"/>
    <property type="match status" value="1"/>
</dbReference>
<keyword evidence="1 7" id="KW-0963">Cytoplasm</keyword>
<dbReference type="Pfam" id="PF01118">
    <property type="entry name" value="Semialdhyde_dh"/>
    <property type="match status" value="1"/>
</dbReference>
<dbReference type="Gene3D" id="3.40.50.720">
    <property type="entry name" value="NAD(P)-binding Rossmann-like Domain"/>
    <property type="match status" value="1"/>
</dbReference>
<dbReference type="OrthoDB" id="372053at2157"/>
<dbReference type="InterPro" id="IPR058924">
    <property type="entry name" value="AGPR_dimerisation_dom"/>
</dbReference>
<dbReference type="GO" id="GO:0019878">
    <property type="term" value="P:lysine biosynthetic process via aminoadipic acid"/>
    <property type="evidence" value="ECO:0007669"/>
    <property type="project" value="UniProtKB-UniRule"/>
</dbReference>
<dbReference type="CDD" id="cd23939">
    <property type="entry name" value="AGPR_1_C_LysY"/>
    <property type="match status" value="1"/>
</dbReference>
<dbReference type="HOGENOM" id="CLU_006384_0_1_2"/>
<dbReference type="HAMAP" id="MF_02083">
    <property type="entry name" value="LysY"/>
    <property type="match status" value="1"/>
</dbReference>
<feature type="active site" evidence="7">
    <location>
        <position position="171"/>
    </location>
</feature>
<dbReference type="InterPro" id="IPR050085">
    <property type="entry name" value="AGPR"/>
</dbReference>
<proteinExistence type="inferred from homology"/>
<comment type="catalytic activity">
    <reaction evidence="7">
        <text>[amino-group carrier protein]-C-terminal-gamma-(L-glutamyl-5-semialdehyde)-L-glutamate + phosphate + NADP(+) = [amino-group carrier protein]-C-terminal-gamma-(5-phospho-L-glutamyl)-L-glutamate + NADPH + H(+)</text>
        <dbReference type="Rhea" id="RHEA:52668"/>
        <dbReference type="Rhea" id="RHEA-COMP:13313"/>
        <dbReference type="Rhea" id="RHEA-COMP:13327"/>
        <dbReference type="ChEBI" id="CHEBI:15378"/>
        <dbReference type="ChEBI" id="CHEBI:43474"/>
        <dbReference type="ChEBI" id="CHEBI:57783"/>
        <dbReference type="ChEBI" id="CHEBI:58349"/>
        <dbReference type="ChEBI" id="CHEBI:136717"/>
        <dbReference type="ChEBI" id="CHEBI:136761"/>
        <dbReference type="EC" id="1.2.1.106"/>
    </reaction>
</comment>
<evidence type="ECO:0000256" key="6">
    <source>
        <dbReference type="ARBA" id="ARBA00023154"/>
    </source>
</evidence>
<dbReference type="SMART" id="SM00859">
    <property type="entry name" value="Semialdhyde_dh"/>
    <property type="match status" value="1"/>
</dbReference>